<organism evidence="8 9">
    <name type="scientific">Corynebacterium hylobatis</name>
    <dbReference type="NCBI Taxonomy" id="1859290"/>
    <lineage>
        <taxon>Bacteria</taxon>
        <taxon>Bacillati</taxon>
        <taxon>Actinomycetota</taxon>
        <taxon>Actinomycetes</taxon>
        <taxon>Mycobacteriales</taxon>
        <taxon>Corynebacteriaceae</taxon>
        <taxon>Corynebacterium</taxon>
    </lineage>
</organism>
<protein>
    <submittedName>
        <fullName evidence="8">TlpA family protein disulfide reductase</fullName>
    </submittedName>
</protein>
<comment type="caution">
    <text evidence="8">The sequence shown here is derived from an EMBL/GenBank/DDBJ whole genome shotgun (WGS) entry which is preliminary data.</text>
</comment>
<dbReference type="EMBL" id="RXHJ01000005">
    <property type="protein sequence ID" value="RSZ64438.1"/>
    <property type="molecule type" value="Genomic_DNA"/>
</dbReference>
<evidence type="ECO:0000256" key="1">
    <source>
        <dbReference type="ARBA" id="ARBA00004196"/>
    </source>
</evidence>
<dbReference type="GO" id="GO:0016209">
    <property type="term" value="F:antioxidant activity"/>
    <property type="evidence" value="ECO:0007669"/>
    <property type="project" value="InterPro"/>
</dbReference>
<evidence type="ECO:0000256" key="2">
    <source>
        <dbReference type="ARBA" id="ARBA00022748"/>
    </source>
</evidence>
<dbReference type="GO" id="GO:0016491">
    <property type="term" value="F:oxidoreductase activity"/>
    <property type="evidence" value="ECO:0007669"/>
    <property type="project" value="InterPro"/>
</dbReference>
<evidence type="ECO:0000256" key="4">
    <source>
        <dbReference type="ARBA" id="ARBA00023157"/>
    </source>
</evidence>
<gene>
    <name evidence="8" type="ORF">EAH68_05470</name>
</gene>
<dbReference type="CDD" id="cd02966">
    <property type="entry name" value="TlpA_like_family"/>
    <property type="match status" value="1"/>
</dbReference>
<dbReference type="GO" id="GO:0030313">
    <property type="term" value="C:cell envelope"/>
    <property type="evidence" value="ECO:0007669"/>
    <property type="project" value="UniProtKB-SubCell"/>
</dbReference>
<dbReference type="PANTHER" id="PTHR42852:SF6">
    <property type="entry name" value="THIOL:DISULFIDE INTERCHANGE PROTEIN DSBE"/>
    <property type="match status" value="1"/>
</dbReference>
<dbReference type="PROSITE" id="PS00194">
    <property type="entry name" value="THIOREDOXIN_1"/>
    <property type="match status" value="1"/>
</dbReference>
<dbReference type="InterPro" id="IPR017937">
    <property type="entry name" value="Thioredoxin_CS"/>
</dbReference>
<comment type="subcellular location">
    <subcellularLocation>
        <location evidence="1">Cell envelope</location>
    </subcellularLocation>
</comment>
<reference evidence="8 9" key="1">
    <citation type="submission" date="2018-12" db="EMBL/GenBank/DDBJ databases">
        <title>YIM 101343 draft genome.</title>
        <authorList>
            <person name="Chen X."/>
        </authorList>
    </citation>
    <scope>NUCLEOTIDE SEQUENCE [LARGE SCALE GENOMIC DNA]</scope>
    <source>
        <strain evidence="8 9">YIM 101343</strain>
    </source>
</reference>
<evidence type="ECO:0000313" key="9">
    <source>
        <dbReference type="Proteomes" id="UP000274907"/>
    </source>
</evidence>
<keyword evidence="9" id="KW-1185">Reference proteome</keyword>
<evidence type="ECO:0000259" key="7">
    <source>
        <dbReference type="PROSITE" id="PS51352"/>
    </source>
</evidence>
<evidence type="ECO:0000313" key="8">
    <source>
        <dbReference type="EMBL" id="RSZ64438.1"/>
    </source>
</evidence>
<dbReference type="SUPFAM" id="SSF52833">
    <property type="entry name" value="Thioredoxin-like"/>
    <property type="match status" value="1"/>
</dbReference>
<dbReference type="PROSITE" id="PS51352">
    <property type="entry name" value="THIOREDOXIN_2"/>
    <property type="match status" value="1"/>
</dbReference>
<dbReference type="Proteomes" id="UP000274907">
    <property type="component" value="Unassembled WGS sequence"/>
</dbReference>
<keyword evidence="4" id="KW-1015">Disulfide bond</keyword>
<dbReference type="Gene3D" id="3.40.30.10">
    <property type="entry name" value="Glutaredoxin"/>
    <property type="match status" value="1"/>
</dbReference>
<proteinExistence type="predicted"/>
<dbReference type="InterPro" id="IPR013766">
    <property type="entry name" value="Thioredoxin_domain"/>
</dbReference>
<feature type="compositionally biased region" description="Polar residues" evidence="6">
    <location>
        <begin position="40"/>
        <end position="55"/>
    </location>
</feature>
<dbReference type="Pfam" id="PF00578">
    <property type="entry name" value="AhpC-TSA"/>
    <property type="match status" value="1"/>
</dbReference>
<sequence length="198" mass="20646">MNRQHTWTIIIGLLLTVGVFAAAATMLRTVNEPAGEPQAAVTTESAGNDGASQSDVPPRPDCPAIGAGGVTLDCLGGETGEGAGEGITVVNVWAWWCGPCRDELPYFDEFAATHPEYTVVGVHADANPGNGAAMLEELGISLPSYQDDDNLFAGTLGLPGVIPLTLVFDGTEQLALYPRTFQSVQELSEAVADAVEDT</sequence>
<dbReference type="RefSeq" id="WP_126120307.1">
    <property type="nucleotide sequence ID" value="NZ_RXHJ01000005.1"/>
</dbReference>
<keyword evidence="2" id="KW-0201">Cytochrome c-type biogenesis</keyword>
<dbReference type="PANTHER" id="PTHR42852">
    <property type="entry name" value="THIOL:DISULFIDE INTERCHANGE PROTEIN DSBE"/>
    <property type="match status" value="1"/>
</dbReference>
<name>A0A3S0BIM4_9CORY</name>
<keyword evidence="5" id="KW-0676">Redox-active center</keyword>
<dbReference type="OrthoDB" id="9796554at2"/>
<dbReference type="InterPro" id="IPR000866">
    <property type="entry name" value="AhpC/TSA"/>
</dbReference>
<dbReference type="AlphaFoldDB" id="A0A3S0BIM4"/>
<keyword evidence="3" id="KW-0735">Signal-anchor</keyword>
<dbReference type="GO" id="GO:0017004">
    <property type="term" value="P:cytochrome complex assembly"/>
    <property type="evidence" value="ECO:0007669"/>
    <property type="project" value="UniProtKB-KW"/>
</dbReference>
<evidence type="ECO:0000256" key="5">
    <source>
        <dbReference type="ARBA" id="ARBA00023284"/>
    </source>
</evidence>
<accession>A0A3S0BIM4</accession>
<feature type="domain" description="Thioredoxin" evidence="7">
    <location>
        <begin position="32"/>
        <end position="196"/>
    </location>
</feature>
<dbReference type="InterPro" id="IPR036249">
    <property type="entry name" value="Thioredoxin-like_sf"/>
</dbReference>
<keyword evidence="3" id="KW-0812">Transmembrane</keyword>
<evidence type="ECO:0000256" key="3">
    <source>
        <dbReference type="ARBA" id="ARBA00022968"/>
    </source>
</evidence>
<feature type="region of interest" description="Disordered" evidence="6">
    <location>
        <begin position="32"/>
        <end position="62"/>
    </location>
</feature>
<evidence type="ECO:0000256" key="6">
    <source>
        <dbReference type="SAM" id="MobiDB-lite"/>
    </source>
</evidence>
<dbReference type="InterPro" id="IPR050553">
    <property type="entry name" value="Thioredoxin_ResA/DsbE_sf"/>
</dbReference>